<dbReference type="Gene3D" id="1.10.357.10">
    <property type="entry name" value="Tetracycline Repressor, domain 2"/>
    <property type="match status" value="1"/>
</dbReference>
<accession>A0ABY3XC29</accession>
<dbReference type="PANTHER" id="PTHR30055">
    <property type="entry name" value="HTH-TYPE TRANSCRIPTIONAL REGULATOR RUTR"/>
    <property type="match status" value="1"/>
</dbReference>
<dbReference type="InterPro" id="IPR001647">
    <property type="entry name" value="HTH_TetR"/>
</dbReference>
<proteinExistence type="predicted"/>
<keyword evidence="5" id="KW-1185">Reference proteome</keyword>
<name>A0ABY3XC29_9GAMM</name>
<evidence type="ECO:0000313" key="5">
    <source>
        <dbReference type="Proteomes" id="UP000829194"/>
    </source>
</evidence>
<feature type="DNA-binding region" description="H-T-H motif" evidence="2">
    <location>
        <begin position="29"/>
        <end position="48"/>
    </location>
</feature>
<dbReference type="PRINTS" id="PR00455">
    <property type="entry name" value="HTHTETR"/>
</dbReference>
<evidence type="ECO:0000259" key="3">
    <source>
        <dbReference type="PROSITE" id="PS50977"/>
    </source>
</evidence>
<dbReference type="PANTHER" id="PTHR30055:SF222">
    <property type="entry name" value="REGULATORY PROTEIN"/>
    <property type="match status" value="1"/>
</dbReference>
<dbReference type="InterPro" id="IPR050109">
    <property type="entry name" value="HTH-type_TetR-like_transc_reg"/>
</dbReference>
<dbReference type="SUPFAM" id="SSF46689">
    <property type="entry name" value="Homeodomain-like"/>
    <property type="match status" value="1"/>
</dbReference>
<evidence type="ECO:0000256" key="2">
    <source>
        <dbReference type="PROSITE-ProRule" id="PRU00335"/>
    </source>
</evidence>
<dbReference type="EMBL" id="CP093547">
    <property type="protein sequence ID" value="UNP28317.1"/>
    <property type="molecule type" value="Genomic_DNA"/>
</dbReference>
<dbReference type="Proteomes" id="UP000829194">
    <property type="component" value="Chromosome"/>
</dbReference>
<gene>
    <name evidence="4" type="ORF">MOV92_17705</name>
</gene>
<organism evidence="4 5">
    <name type="scientific">Lysobacter gummosus</name>
    <dbReference type="NCBI Taxonomy" id="262324"/>
    <lineage>
        <taxon>Bacteria</taxon>
        <taxon>Pseudomonadati</taxon>
        <taxon>Pseudomonadota</taxon>
        <taxon>Gammaproteobacteria</taxon>
        <taxon>Lysobacterales</taxon>
        <taxon>Lysobacteraceae</taxon>
        <taxon>Lysobacter</taxon>
    </lineage>
</organism>
<sequence>MARPRSEDKRNAILSAATRVFAEQGLAAPTAKIAREAGVAEGTLFTYFANKDELLNQLYLELKYEMREVMSEGLRRVDEEDLRELAHRFWVAYIDWGVMHPHKRKVVSTLTLSDRISTENRVAGAAAFAVFNSRLHNSVEQGLICSPSSSFVGALLGAIAEVTMDFVAREPERAAHYREAGFEAFWKSVSA</sequence>
<dbReference type="InterPro" id="IPR009057">
    <property type="entry name" value="Homeodomain-like_sf"/>
</dbReference>
<keyword evidence="1 2" id="KW-0238">DNA-binding</keyword>
<evidence type="ECO:0000256" key="1">
    <source>
        <dbReference type="ARBA" id="ARBA00023125"/>
    </source>
</evidence>
<dbReference type="RefSeq" id="WP_057943917.1">
    <property type="nucleotide sequence ID" value="NZ_CP011131.1"/>
</dbReference>
<feature type="domain" description="HTH tetR-type" evidence="3">
    <location>
        <begin position="7"/>
        <end position="66"/>
    </location>
</feature>
<reference evidence="4 5" key="1">
    <citation type="submission" date="2022-03" db="EMBL/GenBank/DDBJ databases">
        <title>Complete genome sequence of Lysobacter capsici VKM B-2533 and Lysobacter gummosus 10.1.1, promising sources of lytic agents.</title>
        <authorList>
            <person name="Tarlachkov S.V."/>
            <person name="Kudryakova I.V."/>
            <person name="Afoshin A.S."/>
            <person name="Leontyevskaya E.A."/>
            <person name="Leontyevskaya N.V."/>
        </authorList>
    </citation>
    <scope>NUCLEOTIDE SEQUENCE [LARGE SCALE GENOMIC DNA]</scope>
    <source>
        <strain evidence="4 5">10.1.1</strain>
    </source>
</reference>
<evidence type="ECO:0000313" key="4">
    <source>
        <dbReference type="EMBL" id="UNP28317.1"/>
    </source>
</evidence>
<dbReference type="Pfam" id="PF00440">
    <property type="entry name" value="TetR_N"/>
    <property type="match status" value="1"/>
</dbReference>
<protein>
    <submittedName>
        <fullName evidence="4">TetR/AcrR family transcriptional regulator</fullName>
    </submittedName>
</protein>
<dbReference type="PROSITE" id="PS50977">
    <property type="entry name" value="HTH_TETR_2"/>
    <property type="match status" value="1"/>
</dbReference>